<feature type="signal peptide" evidence="1">
    <location>
        <begin position="1"/>
        <end position="19"/>
    </location>
</feature>
<dbReference type="RefSeq" id="WP_235214304.1">
    <property type="nucleotide sequence ID" value="NZ_CP006704.1"/>
</dbReference>
<evidence type="ECO:0000313" key="3">
    <source>
        <dbReference type="Proteomes" id="UP000028782"/>
    </source>
</evidence>
<evidence type="ECO:0000313" key="2">
    <source>
        <dbReference type="EMBL" id="AIJ45918.1"/>
    </source>
</evidence>
<keyword evidence="1" id="KW-0732">Signal</keyword>
<evidence type="ECO:0008006" key="4">
    <source>
        <dbReference type="Google" id="ProtNLM"/>
    </source>
</evidence>
<name>A0A076PJY1_COMTE</name>
<protein>
    <recommendedName>
        <fullName evidence="4">Lipoprotein</fullName>
    </recommendedName>
</protein>
<reference evidence="2 3" key="1">
    <citation type="journal article" date="2014" name="Genome Announc.">
        <title>Complete Genome Sequence of Polychlorinated Biphenyl Degrader Comamonas testosteroni TK102 (NBRC 109938).</title>
        <authorList>
            <person name="Fukuda K."/>
            <person name="Hosoyama A."/>
            <person name="Tsuchikane K."/>
            <person name="Ohji S."/>
            <person name="Yamazoe A."/>
            <person name="Fujita N."/>
            <person name="Shintani M."/>
            <person name="Kimbara K."/>
        </authorList>
    </citation>
    <scope>NUCLEOTIDE SEQUENCE [LARGE SCALE GENOMIC DNA]</scope>
    <source>
        <strain evidence="2">TK102</strain>
    </source>
</reference>
<accession>A0A076PJY1</accession>
<organism evidence="2 3">
    <name type="scientific">Comamonas testosteroni TK102</name>
    <dbReference type="NCBI Taxonomy" id="1392005"/>
    <lineage>
        <taxon>Bacteria</taxon>
        <taxon>Pseudomonadati</taxon>
        <taxon>Pseudomonadota</taxon>
        <taxon>Betaproteobacteria</taxon>
        <taxon>Burkholderiales</taxon>
        <taxon>Comamonadaceae</taxon>
        <taxon>Comamonas</taxon>
    </lineage>
</organism>
<dbReference type="PROSITE" id="PS51257">
    <property type="entry name" value="PROKAR_LIPOPROTEIN"/>
    <property type="match status" value="1"/>
</dbReference>
<proteinExistence type="predicted"/>
<feature type="chain" id="PRO_5005159602" description="Lipoprotein" evidence="1">
    <location>
        <begin position="20"/>
        <end position="256"/>
    </location>
</feature>
<sequence length="256" mass="29560">MKKQLLLCTVLALAGCSSAPSDSDLEKFLEPQFASCDNVKVTHVKKTNGYEEDGHYRVEFTYDIELKDPDTLKRMRQTYQEERDRMKAWEDAGKADQQQIATLKDEILALRKEHNSSAPRREDFHFNNPPGMGFLEENAYRKALVQWENEHPLPDSLHQKMQALDAMEMEARQKQERDQPKNTIYNKVTESVWSMYVAGCPSGGSTKLLYPALLQIRNEAAKAQDVLYWLQDQQLQMKGKITMRKTENGWRALSEG</sequence>
<gene>
    <name evidence="2" type="ORF">O987_08915</name>
</gene>
<dbReference type="AlphaFoldDB" id="A0A076PJY1"/>
<dbReference type="Proteomes" id="UP000028782">
    <property type="component" value="Chromosome"/>
</dbReference>
<evidence type="ECO:0000256" key="1">
    <source>
        <dbReference type="SAM" id="SignalP"/>
    </source>
</evidence>
<dbReference type="HOGENOM" id="CLU_1275884_0_0_4"/>
<dbReference type="EMBL" id="CP006704">
    <property type="protein sequence ID" value="AIJ45918.1"/>
    <property type="molecule type" value="Genomic_DNA"/>
</dbReference>
<dbReference type="KEGG" id="ctes:O987_08915"/>